<dbReference type="SMART" id="SM00382">
    <property type="entry name" value="AAA"/>
    <property type="match status" value="1"/>
</dbReference>
<dbReference type="PANTHER" id="PTHR42781">
    <property type="entry name" value="SPERMIDINE/PUTRESCINE IMPORT ATP-BINDING PROTEIN POTA"/>
    <property type="match status" value="1"/>
</dbReference>
<evidence type="ECO:0000313" key="10">
    <source>
        <dbReference type="EMBL" id="SDX10010.1"/>
    </source>
</evidence>
<dbReference type="Gene3D" id="2.40.50.100">
    <property type="match status" value="1"/>
</dbReference>
<dbReference type="GO" id="GO:0015417">
    <property type="term" value="F:ABC-type polyamine transporter activity"/>
    <property type="evidence" value="ECO:0007669"/>
    <property type="project" value="UniProtKB-EC"/>
</dbReference>
<dbReference type="SUPFAM" id="SSF52540">
    <property type="entry name" value="P-loop containing nucleoside triphosphate hydrolases"/>
    <property type="match status" value="1"/>
</dbReference>
<keyword evidence="3" id="KW-0997">Cell inner membrane</keyword>
<keyword evidence="2 8" id="KW-1003">Cell membrane</keyword>
<accession>A0A1H2YXW2</accession>
<dbReference type="PROSITE" id="PS00211">
    <property type="entry name" value="ABC_TRANSPORTER_1"/>
    <property type="match status" value="1"/>
</dbReference>
<dbReference type="PROSITE" id="PS50893">
    <property type="entry name" value="ABC_TRANSPORTER_2"/>
    <property type="match status" value="1"/>
</dbReference>
<dbReference type="GO" id="GO:0015847">
    <property type="term" value="P:putrescine transport"/>
    <property type="evidence" value="ECO:0007669"/>
    <property type="project" value="UniProtKB-ARBA"/>
</dbReference>
<dbReference type="OrthoDB" id="9802264at2"/>
<keyword evidence="5 8" id="KW-0067">ATP-binding</keyword>
<dbReference type="Gene3D" id="3.40.50.300">
    <property type="entry name" value="P-loop containing nucleotide triphosphate hydrolases"/>
    <property type="match status" value="1"/>
</dbReference>
<dbReference type="GO" id="GO:0016887">
    <property type="term" value="F:ATP hydrolysis activity"/>
    <property type="evidence" value="ECO:0007669"/>
    <property type="project" value="InterPro"/>
</dbReference>
<sequence length="378" mass="42611">MATLAERRSLEPWQDPKAVPYLRIDRVTKKFGDVYAVDDVSLDIFQGEFFSLLGSSGCGKSTLLRMLAGLEYPSSGRIYIDGVDVTDVPAYSRPVNMMFQSYALFPHMSVEQNIEFGLKQDRLSRHERGERVGEMLDLLKITELRKRRPDQLSGGQRQRVALARSLAKHPKLLLLDEPLGALDKRLRENTQFELVNLQERLGITFVTVTHDQEEAMTMSTRIAVMDAGQIMQVDTPTAIYEFPTCRLVAEFIGSINLFEGKVVATEGNEVLVETRVGRPMRMRSFHPMVLGTPVTVAVRPEKMRLCADFRDDGVNQLKGRVEDIAYLGDVSIYRIRVGDGALVEMTLTNVQPRTEQALTWEQEVAIEWSPTSGVVLTE</sequence>
<dbReference type="Proteomes" id="UP000198816">
    <property type="component" value="Unassembled WGS sequence"/>
</dbReference>
<keyword evidence="11" id="KW-1185">Reference proteome</keyword>
<comment type="catalytic activity">
    <reaction evidence="8">
        <text>ATP + H2O + polyamine-[polyamine-binding protein]Side 1 = ADP + phosphate + polyamineSide 2 + [polyamine-binding protein]Side 1.</text>
        <dbReference type="EC" id="7.6.2.11"/>
    </reaction>
</comment>
<dbReference type="FunFam" id="3.40.50.300:FF:000133">
    <property type="entry name" value="Spermidine/putrescine import ATP-binding protein PotA"/>
    <property type="match status" value="1"/>
</dbReference>
<feature type="domain" description="ABC transporter" evidence="9">
    <location>
        <begin position="22"/>
        <end position="252"/>
    </location>
</feature>
<keyword evidence="4 8" id="KW-0547">Nucleotide-binding</keyword>
<evidence type="ECO:0000256" key="3">
    <source>
        <dbReference type="ARBA" id="ARBA00022519"/>
    </source>
</evidence>
<dbReference type="GO" id="GO:0005524">
    <property type="term" value="F:ATP binding"/>
    <property type="evidence" value="ECO:0007669"/>
    <property type="project" value="UniProtKB-KW"/>
</dbReference>
<evidence type="ECO:0000256" key="8">
    <source>
        <dbReference type="RuleBase" id="RU364083"/>
    </source>
</evidence>
<organism evidence="10 11">
    <name type="scientific">Thiocapsa roseopersicina</name>
    <dbReference type="NCBI Taxonomy" id="1058"/>
    <lineage>
        <taxon>Bacteria</taxon>
        <taxon>Pseudomonadati</taxon>
        <taxon>Pseudomonadota</taxon>
        <taxon>Gammaproteobacteria</taxon>
        <taxon>Chromatiales</taxon>
        <taxon>Chromatiaceae</taxon>
        <taxon>Thiocapsa</taxon>
    </lineage>
</organism>
<dbReference type="InterPro" id="IPR027417">
    <property type="entry name" value="P-loop_NTPase"/>
</dbReference>
<comment type="function">
    <text evidence="8">Part of the ABC transporter complex PotABCD involved in spermidine/putrescine import. Responsible for energy coupling to the transport system.</text>
</comment>
<evidence type="ECO:0000259" key="9">
    <source>
        <dbReference type="PROSITE" id="PS50893"/>
    </source>
</evidence>
<evidence type="ECO:0000256" key="7">
    <source>
        <dbReference type="ARBA" id="ARBA00023136"/>
    </source>
</evidence>
<dbReference type="InterPro" id="IPR003439">
    <property type="entry name" value="ABC_transporter-like_ATP-bd"/>
</dbReference>
<comment type="similarity">
    <text evidence="8">Belongs to the ABC transporter superfamily. Spermidine/putrescine importer (TC 3.A.1.11.1) family.</text>
</comment>
<evidence type="ECO:0000256" key="6">
    <source>
        <dbReference type="ARBA" id="ARBA00022967"/>
    </source>
</evidence>
<dbReference type="RefSeq" id="WP_093033735.1">
    <property type="nucleotide sequence ID" value="NZ_FNNZ01000014.1"/>
</dbReference>
<keyword evidence="7 8" id="KW-0472">Membrane</keyword>
<dbReference type="Pfam" id="PF00005">
    <property type="entry name" value="ABC_tran"/>
    <property type="match status" value="1"/>
</dbReference>
<evidence type="ECO:0000313" key="11">
    <source>
        <dbReference type="Proteomes" id="UP000198816"/>
    </source>
</evidence>
<keyword evidence="6 8" id="KW-1278">Translocase</keyword>
<dbReference type="STRING" id="1058.SAMN05421783_11430"/>
<proteinExistence type="inferred from homology"/>
<dbReference type="NCBIfam" id="TIGR01187">
    <property type="entry name" value="potA"/>
    <property type="match status" value="1"/>
</dbReference>
<dbReference type="Pfam" id="PF08402">
    <property type="entry name" value="TOBE_2"/>
    <property type="match status" value="1"/>
</dbReference>
<dbReference type="EC" id="7.6.2.11" evidence="8"/>
<evidence type="ECO:0000256" key="4">
    <source>
        <dbReference type="ARBA" id="ARBA00022741"/>
    </source>
</evidence>
<dbReference type="InterPro" id="IPR005893">
    <property type="entry name" value="PotA-like"/>
</dbReference>
<dbReference type="EMBL" id="FNNZ01000014">
    <property type="protein sequence ID" value="SDX10010.1"/>
    <property type="molecule type" value="Genomic_DNA"/>
</dbReference>
<dbReference type="PANTHER" id="PTHR42781:SF5">
    <property type="entry name" value="PUTRESCINE TRANSPORT ATP-BINDING PROTEIN POTG"/>
    <property type="match status" value="1"/>
</dbReference>
<comment type="subunit">
    <text evidence="8">The complex is composed of two ATP-binding proteins (PotA), two transmembrane proteins (PotB and PotC) and a solute-binding protein (PotD).</text>
</comment>
<dbReference type="InterPro" id="IPR017871">
    <property type="entry name" value="ABC_transporter-like_CS"/>
</dbReference>
<evidence type="ECO:0000256" key="1">
    <source>
        <dbReference type="ARBA" id="ARBA00022448"/>
    </source>
</evidence>
<dbReference type="InterPro" id="IPR008995">
    <property type="entry name" value="Mo/tungstate-bd_C_term_dom"/>
</dbReference>
<dbReference type="InterPro" id="IPR050093">
    <property type="entry name" value="ABC_SmlMolc_Importer"/>
</dbReference>
<gene>
    <name evidence="8" type="primary">potA</name>
    <name evidence="10" type="ORF">SAMN05421783_11430</name>
</gene>
<dbReference type="AlphaFoldDB" id="A0A1H2YXW2"/>
<evidence type="ECO:0000256" key="2">
    <source>
        <dbReference type="ARBA" id="ARBA00022475"/>
    </source>
</evidence>
<dbReference type="GO" id="GO:0043190">
    <property type="term" value="C:ATP-binding cassette (ABC) transporter complex"/>
    <property type="evidence" value="ECO:0007669"/>
    <property type="project" value="InterPro"/>
</dbReference>
<reference evidence="11" key="1">
    <citation type="submission" date="2016-10" db="EMBL/GenBank/DDBJ databases">
        <authorList>
            <person name="Varghese N."/>
            <person name="Submissions S."/>
        </authorList>
    </citation>
    <scope>NUCLEOTIDE SEQUENCE [LARGE SCALE GENOMIC DNA]</scope>
    <source>
        <strain evidence="11">DSM 217</strain>
    </source>
</reference>
<dbReference type="InterPro" id="IPR003593">
    <property type="entry name" value="AAA+_ATPase"/>
</dbReference>
<protein>
    <recommendedName>
        <fullName evidence="8">Spermidine/putrescine import ATP-binding protein PotA</fullName>
        <ecNumber evidence="8">7.6.2.11</ecNumber>
    </recommendedName>
</protein>
<dbReference type="SUPFAM" id="SSF50331">
    <property type="entry name" value="MOP-like"/>
    <property type="match status" value="1"/>
</dbReference>
<name>A0A1H2YXW2_THIRO</name>
<keyword evidence="1 8" id="KW-0813">Transport</keyword>
<evidence type="ECO:0000256" key="5">
    <source>
        <dbReference type="ARBA" id="ARBA00022840"/>
    </source>
</evidence>
<dbReference type="InterPro" id="IPR013611">
    <property type="entry name" value="Transp-assoc_OB_typ2"/>
</dbReference>